<gene>
    <name evidence="1" type="ORF">FWK35_00032637</name>
</gene>
<organism evidence="1 2">
    <name type="scientific">Aphis craccivora</name>
    <name type="common">Cowpea aphid</name>
    <dbReference type="NCBI Taxonomy" id="307492"/>
    <lineage>
        <taxon>Eukaryota</taxon>
        <taxon>Metazoa</taxon>
        <taxon>Ecdysozoa</taxon>
        <taxon>Arthropoda</taxon>
        <taxon>Hexapoda</taxon>
        <taxon>Insecta</taxon>
        <taxon>Pterygota</taxon>
        <taxon>Neoptera</taxon>
        <taxon>Paraneoptera</taxon>
        <taxon>Hemiptera</taxon>
        <taxon>Sternorrhyncha</taxon>
        <taxon>Aphidomorpha</taxon>
        <taxon>Aphidoidea</taxon>
        <taxon>Aphididae</taxon>
        <taxon>Aphidini</taxon>
        <taxon>Aphis</taxon>
        <taxon>Aphis</taxon>
    </lineage>
</organism>
<evidence type="ECO:0000313" key="1">
    <source>
        <dbReference type="EMBL" id="KAF0682217.1"/>
    </source>
</evidence>
<keyword evidence="2" id="KW-1185">Reference proteome</keyword>
<comment type="caution">
    <text evidence="1">The sequence shown here is derived from an EMBL/GenBank/DDBJ whole genome shotgun (WGS) entry which is preliminary data.</text>
</comment>
<dbReference type="Proteomes" id="UP000478052">
    <property type="component" value="Unassembled WGS sequence"/>
</dbReference>
<name>A0A6G0VJL0_APHCR</name>
<accession>A0A6G0VJL0</accession>
<dbReference type="EMBL" id="VUJU01017662">
    <property type="protein sequence ID" value="KAF0682217.1"/>
    <property type="molecule type" value="Genomic_DNA"/>
</dbReference>
<dbReference type="AlphaFoldDB" id="A0A6G0VJL0"/>
<sequence>MINNSTFIDNVDRLYDSSRHVLNMEWEIFNLLKLLKITKKFVYRTIKPFNEFNTIEDKPRSGRPREIRTNAAVKAVA</sequence>
<protein>
    <submittedName>
        <fullName evidence="1">Cytoplasmic tRNA 2-thiolation protein 2 isoform X2</fullName>
    </submittedName>
</protein>
<feature type="non-terminal residue" evidence="1">
    <location>
        <position position="77"/>
    </location>
</feature>
<dbReference type="OrthoDB" id="6618313at2759"/>
<evidence type="ECO:0000313" key="2">
    <source>
        <dbReference type="Proteomes" id="UP000478052"/>
    </source>
</evidence>
<reference evidence="1 2" key="1">
    <citation type="submission" date="2019-08" db="EMBL/GenBank/DDBJ databases">
        <title>Whole genome of Aphis craccivora.</title>
        <authorList>
            <person name="Voronova N.V."/>
            <person name="Shulinski R.S."/>
            <person name="Bandarenka Y.V."/>
            <person name="Zhorov D.G."/>
            <person name="Warner D."/>
        </authorList>
    </citation>
    <scope>NUCLEOTIDE SEQUENCE [LARGE SCALE GENOMIC DNA]</scope>
    <source>
        <strain evidence="1">180601</strain>
        <tissue evidence="1">Whole Body</tissue>
    </source>
</reference>
<proteinExistence type="predicted"/>